<evidence type="ECO:0000313" key="2">
    <source>
        <dbReference type="EMBL" id="KKS02407.1"/>
    </source>
</evidence>
<gene>
    <name evidence="2" type="ORF">UU55_C0015G0014</name>
</gene>
<reference evidence="2 3" key="1">
    <citation type="journal article" date="2015" name="Nature">
        <title>rRNA introns, odd ribosomes, and small enigmatic genomes across a large radiation of phyla.</title>
        <authorList>
            <person name="Brown C.T."/>
            <person name="Hug L.A."/>
            <person name="Thomas B.C."/>
            <person name="Sharon I."/>
            <person name="Castelle C.J."/>
            <person name="Singh A."/>
            <person name="Wilkins M.J."/>
            <person name="Williams K.H."/>
            <person name="Banfield J.F."/>
        </authorList>
    </citation>
    <scope>NUCLEOTIDE SEQUENCE [LARGE SCALE GENOMIC DNA]</scope>
</reference>
<accession>A0A0G0VRT6</accession>
<dbReference type="Gene3D" id="3.60.9.10">
    <property type="entry name" value="Aldehyde ferredoxin oxidoreductase, N-terminal domain"/>
    <property type="match status" value="1"/>
</dbReference>
<feature type="domain" description="Aldehyde ferredoxin oxidoreductase N-terminal" evidence="1">
    <location>
        <begin position="7"/>
        <end position="175"/>
    </location>
</feature>
<dbReference type="EMBL" id="LCBB01000015">
    <property type="protein sequence ID" value="KKS02407.1"/>
    <property type="molecule type" value="Genomic_DNA"/>
</dbReference>
<organism evidence="2 3">
    <name type="scientific">candidate division WWE3 bacterium GW2011_GWC2_41_23</name>
    <dbReference type="NCBI Taxonomy" id="1619123"/>
    <lineage>
        <taxon>Bacteria</taxon>
        <taxon>Katanobacteria</taxon>
    </lineage>
</organism>
<evidence type="ECO:0000313" key="3">
    <source>
        <dbReference type="Proteomes" id="UP000033947"/>
    </source>
</evidence>
<name>A0A0G0VRT6_UNCKA</name>
<evidence type="ECO:0000259" key="1">
    <source>
        <dbReference type="SMART" id="SM00790"/>
    </source>
</evidence>
<dbReference type="AlphaFoldDB" id="A0A0G0VRT6"/>
<dbReference type="SMART" id="SM00790">
    <property type="entry name" value="AFOR_N"/>
    <property type="match status" value="1"/>
</dbReference>
<dbReference type="InterPro" id="IPR013983">
    <property type="entry name" value="Ald_Fedxn_OxRdtase_N"/>
</dbReference>
<comment type="caution">
    <text evidence="2">The sequence shown here is derived from an EMBL/GenBank/DDBJ whole genome shotgun (WGS) entry which is preliminary data.</text>
</comment>
<dbReference type="Pfam" id="PF02730">
    <property type="entry name" value="AFOR_N"/>
    <property type="match status" value="1"/>
</dbReference>
<dbReference type="PANTHER" id="PTHR30038">
    <property type="entry name" value="ALDEHYDE FERREDOXIN OXIDOREDUCTASE"/>
    <property type="match status" value="1"/>
</dbReference>
<dbReference type="InterPro" id="IPR036503">
    <property type="entry name" value="Ald_Fedxn_OxRdtase_N_sf"/>
</dbReference>
<dbReference type="InterPro" id="IPR051919">
    <property type="entry name" value="W-dependent_AOR"/>
</dbReference>
<proteinExistence type="predicted"/>
<sequence>METRPRKILSIDLAKKEFEVKSFEDLNSYIGGAGLGFKLMEMYYDKDPLILAVGPLNGLFPFASKTAIIINNDGVIEDVYLGGSISLRIRYAGLDAIVIYGVSQEKTILDITNATVSFKDSAEDPETLGLPGKRSVIKVDGSKIVLGGYFTTPERYLEKEFTDKNISGIVVTGTELINIKDFDKYEDLYKKILHRKDELSVLEGTYPSCSNCPMGCGKSKTGEMGGNVLLHSLVACQYADRIYTDVGVVFSCLNVLGYNYTHEDIESLPKLIEQTLRRIS</sequence>
<dbReference type="Proteomes" id="UP000033947">
    <property type="component" value="Unassembled WGS sequence"/>
</dbReference>
<dbReference type="GO" id="GO:0051536">
    <property type="term" value="F:iron-sulfur cluster binding"/>
    <property type="evidence" value="ECO:0007669"/>
    <property type="project" value="InterPro"/>
</dbReference>
<dbReference type="PANTHER" id="PTHR30038:SF8">
    <property type="entry name" value="ALDEHYDE FERREDOXIN OXIDOREDUCTASE"/>
    <property type="match status" value="1"/>
</dbReference>
<dbReference type="GO" id="GO:0016625">
    <property type="term" value="F:oxidoreductase activity, acting on the aldehyde or oxo group of donors, iron-sulfur protein as acceptor"/>
    <property type="evidence" value="ECO:0007669"/>
    <property type="project" value="InterPro"/>
</dbReference>
<protein>
    <recommendedName>
        <fullName evidence="1">Aldehyde ferredoxin oxidoreductase N-terminal domain-containing protein</fullName>
    </recommendedName>
</protein>
<dbReference type="SUPFAM" id="SSF56228">
    <property type="entry name" value="Aldehyde ferredoxin oxidoreductase, N-terminal domain"/>
    <property type="match status" value="1"/>
</dbReference>